<dbReference type="Pfam" id="PF03691">
    <property type="entry name" value="UPF0167"/>
    <property type="match status" value="1"/>
</dbReference>
<reference evidence="3" key="1">
    <citation type="submission" date="2016-06" db="EMBL/GenBank/DDBJ databases">
        <authorList>
            <person name="Varghese N."/>
            <person name="Submissions Spin"/>
        </authorList>
    </citation>
    <scope>NUCLEOTIDE SEQUENCE [LARGE SCALE GENOMIC DNA]</scope>
    <source>
        <strain evidence="3">DSM 44815</strain>
    </source>
</reference>
<comment type="similarity">
    <text evidence="1">Belongs to the UPF0167 family.</text>
</comment>
<dbReference type="OrthoDB" id="7065534at2"/>
<protein>
    <recommendedName>
        <fullName evidence="4">CbrC family protein</fullName>
    </recommendedName>
</protein>
<accession>A0A1A8ZA62</accession>
<proteinExistence type="inferred from homology"/>
<dbReference type="PATRIC" id="fig|261654.4.peg.1402"/>
<evidence type="ECO:0000256" key="1">
    <source>
        <dbReference type="ARBA" id="ARBA00008525"/>
    </source>
</evidence>
<dbReference type="Proteomes" id="UP000199385">
    <property type="component" value="Chromosome I"/>
</dbReference>
<dbReference type="EMBL" id="LT594323">
    <property type="protein sequence ID" value="SBT40758.1"/>
    <property type="molecule type" value="Genomic_DNA"/>
</dbReference>
<gene>
    <name evidence="2" type="ORF">GA0070611_1378</name>
</gene>
<evidence type="ECO:0008006" key="4">
    <source>
        <dbReference type="Google" id="ProtNLM"/>
    </source>
</evidence>
<evidence type="ECO:0000313" key="3">
    <source>
        <dbReference type="Proteomes" id="UP000199385"/>
    </source>
</evidence>
<evidence type="ECO:0000313" key="2">
    <source>
        <dbReference type="EMBL" id="SBT40758.1"/>
    </source>
</evidence>
<dbReference type="AlphaFoldDB" id="A0A1A8ZA62"/>
<sequence>MLADEEGLPQFPYHPDPVGTGSIVAAEVVCACCGRRRPFTYVGPVYAVERLARALCPWCIADGGAAAMFDAEFTDASWQVPDDVPADVTEVVLRRTPGFAGWQQEQWLHHCRDAAEFHGPVGADELAAFPDALEHLRLEMAGVGWSAEDKDWYLQALSKAGPVTAYLFRCRHCGTHLAYSDST</sequence>
<dbReference type="STRING" id="261654.GA0070611_1378"/>
<name>A0A1A8ZA62_9ACTN</name>
<dbReference type="RefSeq" id="WP_091659285.1">
    <property type="nucleotide sequence ID" value="NZ_LT594323.1"/>
</dbReference>
<dbReference type="InterPro" id="IPR005363">
    <property type="entry name" value="UPF0167"/>
</dbReference>
<keyword evidence="3" id="KW-1185">Reference proteome</keyword>
<organism evidence="2 3">
    <name type="scientific">Micromonospora auratinigra</name>
    <dbReference type="NCBI Taxonomy" id="261654"/>
    <lineage>
        <taxon>Bacteria</taxon>
        <taxon>Bacillati</taxon>
        <taxon>Actinomycetota</taxon>
        <taxon>Actinomycetes</taxon>
        <taxon>Micromonosporales</taxon>
        <taxon>Micromonosporaceae</taxon>
        <taxon>Micromonospora</taxon>
    </lineage>
</organism>